<evidence type="ECO:0000313" key="2">
    <source>
        <dbReference type="EMBL" id="KZO91047.1"/>
    </source>
</evidence>
<reference evidence="2 3" key="1">
    <citation type="journal article" date="2016" name="Mol. Biol. Evol.">
        <title>Comparative Genomics of Early-Diverging Mushroom-Forming Fungi Provides Insights into the Origins of Lignocellulose Decay Capabilities.</title>
        <authorList>
            <person name="Nagy L.G."/>
            <person name="Riley R."/>
            <person name="Tritt A."/>
            <person name="Adam C."/>
            <person name="Daum C."/>
            <person name="Floudas D."/>
            <person name="Sun H."/>
            <person name="Yadav J.S."/>
            <person name="Pangilinan J."/>
            <person name="Larsson K.H."/>
            <person name="Matsuura K."/>
            <person name="Barry K."/>
            <person name="Labutti K."/>
            <person name="Kuo R."/>
            <person name="Ohm R.A."/>
            <person name="Bhattacharya S.S."/>
            <person name="Shirouzu T."/>
            <person name="Yoshinaga Y."/>
            <person name="Martin F.M."/>
            <person name="Grigoriev I.V."/>
            <person name="Hibbett D.S."/>
        </authorList>
    </citation>
    <scope>NUCLEOTIDE SEQUENCE [LARGE SCALE GENOMIC DNA]</scope>
    <source>
        <strain evidence="2 3">TUFC12733</strain>
    </source>
</reference>
<gene>
    <name evidence="2" type="ORF">CALVIDRAFT_542109</name>
</gene>
<proteinExistence type="predicted"/>
<dbReference type="Proteomes" id="UP000076738">
    <property type="component" value="Unassembled WGS sequence"/>
</dbReference>
<dbReference type="AlphaFoldDB" id="A0A167GYS1"/>
<keyword evidence="1" id="KW-0812">Transmembrane</keyword>
<evidence type="ECO:0000256" key="1">
    <source>
        <dbReference type="SAM" id="Phobius"/>
    </source>
</evidence>
<evidence type="ECO:0000313" key="3">
    <source>
        <dbReference type="Proteomes" id="UP000076738"/>
    </source>
</evidence>
<accession>A0A167GYS1</accession>
<keyword evidence="1" id="KW-1133">Transmembrane helix</keyword>
<organism evidence="2 3">
    <name type="scientific">Calocera viscosa (strain TUFC12733)</name>
    <dbReference type="NCBI Taxonomy" id="1330018"/>
    <lineage>
        <taxon>Eukaryota</taxon>
        <taxon>Fungi</taxon>
        <taxon>Dikarya</taxon>
        <taxon>Basidiomycota</taxon>
        <taxon>Agaricomycotina</taxon>
        <taxon>Dacrymycetes</taxon>
        <taxon>Dacrymycetales</taxon>
        <taxon>Dacrymycetaceae</taxon>
        <taxon>Calocera</taxon>
    </lineage>
</organism>
<keyword evidence="3" id="KW-1185">Reference proteome</keyword>
<name>A0A167GYS1_CALVF</name>
<feature type="transmembrane region" description="Helical" evidence="1">
    <location>
        <begin position="52"/>
        <end position="73"/>
    </location>
</feature>
<sequence length="93" mass="9961">MDPKFNTQLLCITSNPAIINNLYMRSRLLKSCTMVQVIQAISTIAISGGEELARTAVVAVIALLFFVLASFVVNAPNVATTAANEDLLGFCNL</sequence>
<dbReference type="EMBL" id="KV417329">
    <property type="protein sequence ID" value="KZO91047.1"/>
    <property type="molecule type" value="Genomic_DNA"/>
</dbReference>
<protein>
    <submittedName>
        <fullName evidence="2">Uncharacterized protein</fullName>
    </submittedName>
</protein>
<keyword evidence="1" id="KW-0472">Membrane</keyword>